<protein>
    <submittedName>
        <fullName evidence="6">Nitrate/nitrite transporter</fullName>
    </submittedName>
</protein>
<keyword evidence="3 4" id="KW-0472">Membrane</keyword>
<proteinExistence type="predicted"/>
<feature type="domain" description="Major facilitator superfamily (MFS) profile" evidence="5">
    <location>
        <begin position="23"/>
        <end position="408"/>
    </location>
</feature>
<feature type="transmembrane region" description="Helical" evidence="4">
    <location>
        <begin position="293"/>
        <end position="313"/>
    </location>
</feature>
<evidence type="ECO:0000259" key="5">
    <source>
        <dbReference type="PROSITE" id="PS50850"/>
    </source>
</evidence>
<dbReference type="SUPFAM" id="SSF103473">
    <property type="entry name" value="MFS general substrate transporter"/>
    <property type="match status" value="1"/>
</dbReference>
<dbReference type="RefSeq" id="WP_046668411.1">
    <property type="nucleotide sequence ID" value="NZ_CCRH01000014.1"/>
</dbReference>
<feature type="transmembrane region" description="Helical" evidence="4">
    <location>
        <begin position="180"/>
        <end position="198"/>
    </location>
</feature>
<dbReference type="Gene3D" id="1.20.1250.20">
    <property type="entry name" value="MFS general substrate transporter like domains"/>
    <property type="match status" value="1"/>
</dbReference>
<sequence>MPTSASPSVLPSRPKQASMPWLIIVAGALIAMLTFGPRSAMGFFQLPMLSDTGWDRSTFGLAMAIQNLAWGLGQPFFGALADKYGTGRVLTMSGVLYAAGLIIMANASAPVWLHIGGGVLIGLAIAAGSFSVILSAFARNVTPEQRSMAFGIGTAAGSAGMFLFAPLSQALISNFGWSDSLVYLSVLMLIVPLLAFPLRGNANSGSQSHSQFQQSVGAALKEAFAHQSYLLLTAGFFVCGFQVAFITAHFPAYLGDIGIAPAYAVIAMALIGFFNIIGSLGAGFIGQRYSKPYFLAYIYIARSIVVTAFLLLPQTPLSVIVFAIVMGLLWLSTVPPTNGLVAIMFGTRHLGLLGGLVFLSHQVGSFLGVWMGGYLYDRFGSYDPVWWLGVALGLFAAAVHWPIQEKAVDRGVLQPQPAE</sequence>
<keyword evidence="1 4" id="KW-0812">Transmembrane</keyword>
<feature type="transmembrane region" description="Helical" evidence="4">
    <location>
        <begin position="350"/>
        <end position="373"/>
    </location>
</feature>
<evidence type="ECO:0000256" key="3">
    <source>
        <dbReference type="ARBA" id="ARBA00023136"/>
    </source>
</evidence>
<dbReference type="Proteomes" id="UP000046176">
    <property type="component" value="Unassembled WGS sequence"/>
</dbReference>
<feature type="transmembrane region" description="Helical" evidence="4">
    <location>
        <begin position="262"/>
        <end position="286"/>
    </location>
</feature>
<feature type="transmembrane region" description="Helical" evidence="4">
    <location>
        <begin position="149"/>
        <end position="168"/>
    </location>
</feature>
<dbReference type="PANTHER" id="PTHR11360:SF284">
    <property type="entry name" value="EG:103B4.3 PROTEIN-RELATED"/>
    <property type="match status" value="1"/>
</dbReference>
<dbReference type="GO" id="GO:0022857">
    <property type="term" value="F:transmembrane transporter activity"/>
    <property type="evidence" value="ECO:0007669"/>
    <property type="project" value="InterPro"/>
</dbReference>
<accession>A0A0T7FUN4</accession>
<dbReference type="InterPro" id="IPR020846">
    <property type="entry name" value="MFS_dom"/>
</dbReference>
<dbReference type="CDD" id="cd17355">
    <property type="entry name" value="MFS_YcxA_like"/>
    <property type="match status" value="1"/>
</dbReference>
<feature type="transmembrane region" description="Helical" evidence="4">
    <location>
        <begin position="229"/>
        <end position="250"/>
    </location>
</feature>
<dbReference type="InterPro" id="IPR050327">
    <property type="entry name" value="Proton-linked_MCT"/>
</dbReference>
<gene>
    <name evidence="6" type="ORF">NGAL_HAMBI1145_45160</name>
</gene>
<evidence type="ECO:0000256" key="1">
    <source>
        <dbReference type="ARBA" id="ARBA00022692"/>
    </source>
</evidence>
<feature type="transmembrane region" description="Helical" evidence="4">
    <location>
        <begin position="115"/>
        <end position="137"/>
    </location>
</feature>
<dbReference type="PROSITE" id="PS50850">
    <property type="entry name" value="MFS"/>
    <property type="match status" value="1"/>
</dbReference>
<dbReference type="Pfam" id="PF07690">
    <property type="entry name" value="MFS_1"/>
    <property type="match status" value="1"/>
</dbReference>
<keyword evidence="2 4" id="KW-1133">Transmembrane helix</keyword>
<organism evidence="6 7">
    <name type="scientific">Neorhizobium galegae bv. officinalis</name>
    <dbReference type="NCBI Taxonomy" id="323656"/>
    <lineage>
        <taxon>Bacteria</taxon>
        <taxon>Pseudomonadati</taxon>
        <taxon>Pseudomonadota</taxon>
        <taxon>Alphaproteobacteria</taxon>
        <taxon>Hyphomicrobiales</taxon>
        <taxon>Rhizobiaceae</taxon>
        <taxon>Rhizobium/Agrobacterium group</taxon>
        <taxon>Neorhizobium</taxon>
    </lineage>
</organism>
<name>A0A0T7FUN4_NEOGA</name>
<dbReference type="InterPro" id="IPR011701">
    <property type="entry name" value="MFS"/>
</dbReference>
<dbReference type="PANTHER" id="PTHR11360">
    <property type="entry name" value="MONOCARBOXYLATE TRANSPORTER"/>
    <property type="match status" value="1"/>
</dbReference>
<evidence type="ECO:0000256" key="2">
    <source>
        <dbReference type="ARBA" id="ARBA00022989"/>
    </source>
</evidence>
<evidence type="ECO:0000313" key="7">
    <source>
        <dbReference type="Proteomes" id="UP000046176"/>
    </source>
</evidence>
<feature type="transmembrane region" description="Helical" evidence="4">
    <location>
        <begin position="319"/>
        <end position="343"/>
    </location>
</feature>
<feature type="transmembrane region" description="Helical" evidence="4">
    <location>
        <begin position="21"/>
        <end position="39"/>
    </location>
</feature>
<feature type="transmembrane region" description="Helical" evidence="4">
    <location>
        <begin position="59"/>
        <end position="77"/>
    </location>
</feature>
<evidence type="ECO:0000256" key="4">
    <source>
        <dbReference type="SAM" id="Phobius"/>
    </source>
</evidence>
<feature type="transmembrane region" description="Helical" evidence="4">
    <location>
        <begin position="89"/>
        <end position="109"/>
    </location>
</feature>
<dbReference type="InterPro" id="IPR036259">
    <property type="entry name" value="MFS_trans_sf"/>
</dbReference>
<feature type="transmembrane region" description="Helical" evidence="4">
    <location>
        <begin position="385"/>
        <end position="403"/>
    </location>
</feature>
<dbReference type="AlphaFoldDB" id="A0A0T7FUN4"/>
<evidence type="ECO:0000313" key="6">
    <source>
        <dbReference type="EMBL" id="CDZ38719.1"/>
    </source>
</evidence>
<reference evidence="6 7" key="1">
    <citation type="submission" date="2014-08" db="EMBL/GenBank/DDBJ databases">
        <authorList>
            <person name="Chen Y.-H."/>
        </authorList>
    </citation>
    <scope>NUCLEOTIDE SEQUENCE [LARGE SCALE GENOMIC DNA]</scope>
</reference>
<dbReference type="EMBL" id="CCRH01000014">
    <property type="protein sequence ID" value="CDZ38719.1"/>
    <property type="molecule type" value="Genomic_DNA"/>
</dbReference>
<dbReference type="OrthoDB" id="146345at2"/>